<feature type="transmembrane region" description="Helical" evidence="8">
    <location>
        <begin position="373"/>
        <end position="390"/>
    </location>
</feature>
<name>A0A1H9Q5E7_BUTFI</name>
<proteinExistence type="predicted"/>
<feature type="domain" description="Glycosyltransferase RgtA/B/C/D-like" evidence="9">
    <location>
        <begin position="71"/>
        <end position="228"/>
    </location>
</feature>
<feature type="transmembrane region" description="Helical" evidence="8">
    <location>
        <begin position="94"/>
        <end position="113"/>
    </location>
</feature>
<gene>
    <name evidence="10" type="ORF">SAMN04487884_10742</name>
</gene>
<reference evidence="10 11" key="1">
    <citation type="submission" date="2016-10" db="EMBL/GenBank/DDBJ databases">
        <authorList>
            <person name="de Groot N.N."/>
        </authorList>
    </citation>
    <scope>NUCLEOTIDE SEQUENCE [LARGE SCALE GENOMIC DNA]</scope>
    <source>
        <strain evidence="10 11">AR40</strain>
    </source>
</reference>
<feature type="transmembrane region" description="Helical" evidence="8">
    <location>
        <begin position="279"/>
        <end position="297"/>
    </location>
</feature>
<evidence type="ECO:0000256" key="7">
    <source>
        <dbReference type="ARBA" id="ARBA00023136"/>
    </source>
</evidence>
<dbReference type="GO" id="GO:0016763">
    <property type="term" value="F:pentosyltransferase activity"/>
    <property type="evidence" value="ECO:0007669"/>
    <property type="project" value="TreeGrafter"/>
</dbReference>
<dbReference type="PANTHER" id="PTHR33908:SF3">
    <property type="entry name" value="UNDECAPRENYL PHOSPHATE-ALPHA-4-AMINO-4-DEOXY-L-ARABINOSE ARABINOSYL TRANSFERASE"/>
    <property type="match status" value="1"/>
</dbReference>
<dbReference type="GO" id="GO:0005886">
    <property type="term" value="C:plasma membrane"/>
    <property type="evidence" value="ECO:0007669"/>
    <property type="project" value="UniProtKB-SubCell"/>
</dbReference>
<evidence type="ECO:0000313" key="11">
    <source>
        <dbReference type="Proteomes" id="UP000182584"/>
    </source>
</evidence>
<accession>A0A1H9Q5E7</accession>
<keyword evidence="5 8" id="KW-0812">Transmembrane</keyword>
<evidence type="ECO:0000313" key="10">
    <source>
        <dbReference type="EMBL" id="SER55648.1"/>
    </source>
</evidence>
<feature type="transmembrane region" description="Helical" evidence="8">
    <location>
        <begin position="148"/>
        <end position="165"/>
    </location>
</feature>
<feature type="transmembrane region" description="Helical" evidence="8">
    <location>
        <begin position="212"/>
        <end position="229"/>
    </location>
</feature>
<comment type="subcellular location">
    <subcellularLocation>
        <location evidence="1">Cell membrane</location>
        <topology evidence="1">Multi-pass membrane protein</topology>
    </subcellularLocation>
</comment>
<dbReference type="PANTHER" id="PTHR33908">
    <property type="entry name" value="MANNOSYLTRANSFERASE YKCB-RELATED"/>
    <property type="match status" value="1"/>
</dbReference>
<sequence>MKKGDLVFRALGICFFVVLCINMLVALFGVLPVTAVNSTDEACYGINAYEMIRNNNIWVNTLKYNPDYYNSKPPLMLWLIMIGYKIYGYNAMGLRVASAVCGFILYILVSFWLYKVRDGFTAVLFAAFLPACTLLFDFHMMRSGDTDSLYVLCFTIAMMGLIMALRSPMWLLLYGVAFGLAFMTKSTHAALIIIIGLLCIPYLVRAGIKFKHIIMSAFGAIVMILPWFIKRMSYDGLEFVKVMVLGETLSYAQGNVQKSDFIETFTYVMQLYREPVCDIAGIIIVIAIVVRYIDWVGTSVDNKKRSISFIHELINYRRYVLIVWFLVVVGAFSVVRARLEWYIYPAYIPLMMAAAECGAYLVKMLYHGGKKAVAIGLILVMVVPSIMISVNNIREYPWNGTGGNPIVNFSIDIEELKNNKEITTSNKNAFIENSYNDYKPYGEWELDCVFYCETILDMRCVDGGVEGFLATDDMDAILFLDKTLWDQYSGVLTGYVILQDNNFLIFSKHKYGE</sequence>
<dbReference type="InterPro" id="IPR038731">
    <property type="entry name" value="RgtA/B/C-like"/>
</dbReference>
<evidence type="ECO:0000259" key="9">
    <source>
        <dbReference type="Pfam" id="PF13231"/>
    </source>
</evidence>
<keyword evidence="7 8" id="KW-0472">Membrane</keyword>
<evidence type="ECO:0000256" key="6">
    <source>
        <dbReference type="ARBA" id="ARBA00022989"/>
    </source>
</evidence>
<evidence type="ECO:0000256" key="5">
    <source>
        <dbReference type="ARBA" id="ARBA00022692"/>
    </source>
</evidence>
<feature type="transmembrane region" description="Helical" evidence="8">
    <location>
        <begin position="7"/>
        <end position="31"/>
    </location>
</feature>
<keyword evidence="3 10" id="KW-0328">Glycosyltransferase</keyword>
<evidence type="ECO:0000256" key="4">
    <source>
        <dbReference type="ARBA" id="ARBA00022679"/>
    </source>
</evidence>
<evidence type="ECO:0000256" key="2">
    <source>
        <dbReference type="ARBA" id="ARBA00022475"/>
    </source>
</evidence>
<protein>
    <submittedName>
        <fullName evidence="10">Dolichyl-phosphate-mannose-protein mannosyltransferase</fullName>
    </submittedName>
</protein>
<dbReference type="AlphaFoldDB" id="A0A1H9Q5E7"/>
<evidence type="ECO:0000256" key="8">
    <source>
        <dbReference type="SAM" id="Phobius"/>
    </source>
</evidence>
<dbReference type="InterPro" id="IPR050297">
    <property type="entry name" value="LipidA_mod_glycosyltrf_83"/>
</dbReference>
<dbReference type="Proteomes" id="UP000182584">
    <property type="component" value="Unassembled WGS sequence"/>
</dbReference>
<evidence type="ECO:0000256" key="1">
    <source>
        <dbReference type="ARBA" id="ARBA00004651"/>
    </source>
</evidence>
<organism evidence="10 11">
    <name type="scientific">Butyrivibrio fibrisolvens</name>
    <dbReference type="NCBI Taxonomy" id="831"/>
    <lineage>
        <taxon>Bacteria</taxon>
        <taxon>Bacillati</taxon>
        <taxon>Bacillota</taxon>
        <taxon>Clostridia</taxon>
        <taxon>Lachnospirales</taxon>
        <taxon>Lachnospiraceae</taxon>
        <taxon>Butyrivibrio</taxon>
    </lineage>
</organism>
<feature type="transmembrane region" description="Helical" evidence="8">
    <location>
        <begin position="341"/>
        <end position="361"/>
    </location>
</feature>
<keyword evidence="6 8" id="KW-1133">Transmembrane helix</keyword>
<dbReference type="RefSeq" id="WP_074755224.1">
    <property type="nucleotide sequence ID" value="NZ_FOGJ01000007.1"/>
</dbReference>
<feature type="transmembrane region" description="Helical" evidence="8">
    <location>
        <begin position="119"/>
        <end position="136"/>
    </location>
</feature>
<feature type="transmembrane region" description="Helical" evidence="8">
    <location>
        <begin position="171"/>
        <end position="200"/>
    </location>
</feature>
<dbReference type="EMBL" id="FOGJ01000007">
    <property type="protein sequence ID" value="SER55648.1"/>
    <property type="molecule type" value="Genomic_DNA"/>
</dbReference>
<evidence type="ECO:0000256" key="3">
    <source>
        <dbReference type="ARBA" id="ARBA00022676"/>
    </source>
</evidence>
<feature type="transmembrane region" description="Helical" evidence="8">
    <location>
        <begin position="318"/>
        <end position="335"/>
    </location>
</feature>
<dbReference type="OrthoDB" id="9792789at2"/>
<keyword evidence="2" id="KW-1003">Cell membrane</keyword>
<dbReference type="Pfam" id="PF13231">
    <property type="entry name" value="PMT_2"/>
    <property type="match status" value="1"/>
</dbReference>
<dbReference type="GO" id="GO:0010041">
    <property type="term" value="P:response to iron(III) ion"/>
    <property type="evidence" value="ECO:0007669"/>
    <property type="project" value="TreeGrafter"/>
</dbReference>
<keyword evidence="4 10" id="KW-0808">Transferase</keyword>
<dbReference type="GO" id="GO:0009103">
    <property type="term" value="P:lipopolysaccharide biosynthetic process"/>
    <property type="evidence" value="ECO:0007669"/>
    <property type="project" value="UniProtKB-ARBA"/>
</dbReference>